<sequence>MGIFNKYSRSILAFSIALMSVSLVACNDSNSSSSSLSDDTPDPIASLAVTSSGPADDATAVGTNVKVVAVFNKAMKPESLNQNSFTLQGEGETAIVGAVSYNADTQTAKLVPNSSLTANTVYTATINTTAEDESGANLLKNAAWLFTTATSEDTEVPTVTSSNPGDSAGVPAVDVALNTKVTVTFSEAIDPATLSNNSFKLSKNSNIALGVPGSLRYVNPTTVVFSPETKLDVSTAYTLTLTSALTDLAGESLALVTIGFTTGSAVSASPAKVDLGTAANYVILAKTGISTTGTTRITGDIAVSPKARTAITGFSETLAPDGTFATSSLVTGNLFAANMTSPTPTKLTTAVSNMETAYTNAAGRVDPDFTELGAGEIGGLTLDPGLYKWGTGVLVTSDVTLNGSPTDVWIFQIGQNLKLEDGKAVVLTGGALPENVFWQVAGEVTLQAGTTFNGIILGQTAIVVKSGAVINGRALAQTAVTLISNEVNKPGQ</sequence>
<accession>A0A2G1VB53</accession>
<feature type="chain" id="PRO_5013726814" description="SbsA Ig-like domain-containing protein" evidence="3">
    <location>
        <begin position="26"/>
        <end position="492"/>
    </location>
</feature>
<feature type="signal peptide" evidence="3">
    <location>
        <begin position="1"/>
        <end position="25"/>
    </location>
</feature>
<organism evidence="5 6">
    <name type="scientific">Marinobacter guineae</name>
    <dbReference type="NCBI Taxonomy" id="432303"/>
    <lineage>
        <taxon>Bacteria</taxon>
        <taxon>Pseudomonadati</taxon>
        <taxon>Pseudomonadota</taxon>
        <taxon>Gammaproteobacteria</taxon>
        <taxon>Pseudomonadales</taxon>
        <taxon>Marinobacteraceae</taxon>
        <taxon>Marinobacter</taxon>
    </lineage>
</organism>
<dbReference type="RefSeq" id="WP_099619576.1">
    <property type="nucleotide sequence ID" value="NZ_KZ319342.1"/>
</dbReference>
<dbReference type="PROSITE" id="PS51257">
    <property type="entry name" value="PROKAR_LIPOPROTEIN"/>
    <property type="match status" value="1"/>
</dbReference>
<keyword evidence="6" id="KW-1185">Reference proteome</keyword>
<evidence type="ECO:0000256" key="3">
    <source>
        <dbReference type="SAM" id="SignalP"/>
    </source>
</evidence>
<dbReference type="AlphaFoldDB" id="A0A2G1VB53"/>
<dbReference type="Gene3D" id="2.60.40.1220">
    <property type="match status" value="2"/>
</dbReference>
<proteinExistence type="inferred from homology"/>
<evidence type="ECO:0000256" key="1">
    <source>
        <dbReference type="ARBA" id="ARBA00005445"/>
    </source>
</evidence>
<evidence type="ECO:0000256" key="2">
    <source>
        <dbReference type="ARBA" id="ARBA00022729"/>
    </source>
</evidence>
<dbReference type="InterPro" id="IPR021884">
    <property type="entry name" value="Ice-bd_prot"/>
</dbReference>
<keyword evidence="2 3" id="KW-0732">Signal</keyword>
<dbReference type="OrthoDB" id="2082707at2"/>
<dbReference type="EMBL" id="NTFI01000006">
    <property type="protein sequence ID" value="PHQ24001.1"/>
    <property type="molecule type" value="Genomic_DNA"/>
</dbReference>
<protein>
    <recommendedName>
        <fullName evidence="4">SbsA Ig-like domain-containing protein</fullName>
    </recommendedName>
</protein>
<reference evidence="5 6" key="1">
    <citation type="submission" date="2017-09" db="EMBL/GenBank/DDBJ databases">
        <title>The draft genome sequences of Marinobacter guineae M3B.</title>
        <authorList>
            <person name="Cao J."/>
        </authorList>
    </citation>
    <scope>NUCLEOTIDE SEQUENCE [LARGE SCALE GENOMIC DNA]</scope>
    <source>
        <strain evidence="5 6">M3B</strain>
    </source>
</reference>
<evidence type="ECO:0000259" key="4">
    <source>
        <dbReference type="Pfam" id="PF13205"/>
    </source>
</evidence>
<comment type="caution">
    <text evidence="5">The sequence shown here is derived from an EMBL/GenBank/DDBJ whole genome shotgun (WGS) entry which is preliminary data.</text>
</comment>
<comment type="similarity">
    <text evidence="1">Belongs to the ice-binding protein family.</text>
</comment>
<dbReference type="Proteomes" id="UP000229044">
    <property type="component" value="Unassembled WGS sequence"/>
</dbReference>
<gene>
    <name evidence="5" type="ORF">CLH62_17920</name>
</gene>
<dbReference type="Pfam" id="PF13205">
    <property type="entry name" value="Big_5"/>
    <property type="match status" value="2"/>
</dbReference>
<name>A0A2G1VB53_9GAMM</name>
<evidence type="ECO:0000313" key="5">
    <source>
        <dbReference type="EMBL" id="PHQ24001.1"/>
    </source>
</evidence>
<feature type="domain" description="SbsA Ig-like" evidence="4">
    <location>
        <begin position="47"/>
        <end position="148"/>
    </location>
</feature>
<evidence type="ECO:0000313" key="6">
    <source>
        <dbReference type="Proteomes" id="UP000229044"/>
    </source>
</evidence>
<dbReference type="InterPro" id="IPR032812">
    <property type="entry name" value="SbsA_Ig"/>
</dbReference>
<feature type="domain" description="SbsA Ig-like" evidence="4">
    <location>
        <begin position="153"/>
        <end position="262"/>
    </location>
</feature>
<dbReference type="InterPro" id="IPR014755">
    <property type="entry name" value="Cu-Rt/internalin_Ig-like"/>
</dbReference>
<dbReference type="Pfam" id="PF11999">
    <property type="entry name" value="Ice_binding"/>
    <property type="match status" value="1"/>
</dbReference>